<evidence type="ECO:0000256" key="1">
    <source>
        <dbReference type="SAM" id="MobiDB-lite"/>
    </source>
</evidence>
<dbReference type="Pfam" id="PF13369">
    <property type="entry name" value="Transglut_core2"/>
    <property type="match status" value="1"/>
</dbReference>
<proteinExistence type="predicted"/>
<evidence type="ECO:0000313" key="3">
    <source>
        <dbReference type="EMBL" id="CAK7231905.1"/>
    </source>
</evidence>
<dbReference type="Proteomes" id="UP001642482">
    <property type="component" value="Unassembled WGS sequence"/>
</dbReference>
<accession>A0ABP0CLH4</accession>
<dbReference type="InterPro" id="IPR011722">
    <property type="entry name" value="Hemimethylated_DNA-bd_dom"/>
</dbReference>
<dbReference type="SUPFAM" id="SSF81383">
    <property type="entry name" value="F-box domain"/>
    <property type="match status" value="1"/>
</dbReference>
<evidence type="ECO:0000259" key="2">
    <source>
        <dbReference type="PROSITE" id="PS50181"/>
    </source>
</evidence>
<feature type="compositionally biased region" description="Polar residues" evidence="1">
    <location>
        <begin position="660"/>
        <end position="672"/>
    </location>
</feature>
<feature type="region of interest" description="Disordered" evidence="1">
    <location>
        <begin position="304"/>
        <end position="331"/>
    </location>
</feature>
<dbReference type="SMART" id="SM00992">
    <property type="entry name" value="YccV-like"/>
    <property type="match status" value="1"/>
</dbReference>
<reference evidence="3 4" key="1">
    <citation type="submission" date="2024-01" db="EMBL/GenBank/DDBJ databases">
        <authorList>
            <person name="Allen C."/>
            <person name="Tagirdzhanova G."/>
        </authorList>
    </citation>
    <scope>NUCLEOTIDE SEQUENCE [LARGE SCALE GENOMIC DNA]</scope>
</reference>
<keyword evidence="4" id="KW-1185">Reference proteome</keyword>
<dbReference type="SUPFAM" id="SSF141255">
    <property type="entry name" value="YccV-like"/>
    <property type="match status" value="1"/>
</dbReference>
<evidence type="ECO:0000313" key="4">
    <source>
        <dbReference type="Proteomes" id="UP001642482"/>
    </source>
</evidence>
<comment type="caution">
    <text evidence="3">The sequence shown here is derived from an EMBL/GenBank/DDBJ whole genome shotgun (WGS) entry which is preliminary data.</text>
</comment>
<gene>
    <name evidence="3" type="ORF">SEUCBS140593_008082</name>
</gene>
<dbReference type="PROSITE" id="PS50181">
    <property type="entry name" value="FBOX"/>
    <property type="match status" value="1"/>
</dbReference>
<feature type="domain" description="F-box" evidence="2">
    <location>
        <begin position="9"/>
        <end position="56"/>
    </location>
</feature>
<organism evidence="3 4">
    <name type="scientific">Sporothrix eucalyptigena</name>
    <dbReference type="NCBI Taxonomy" id="1812306"/>
    <lineage>
        <taxon>Eukaryota</taxon>
        <taxon>Fungi</taxon>
        <taxon>Dikarya</taxon>
        <taxon>Ascomycota</taxon>
        <taxon>Pezizomycotina</taxon>
        <taxon>Sordariomycetes</taxon>
        <taxon>Sordariomycetidae</taxon>
        <taxon>Ophiostomatales</taxon>
        <taxon>Ophiostomataceae</taxon>
        <taxon>Sporothrix</taxon>
    </lineage>
</organism>
<feature type="region of interest" description="Disordered" evidence="1">
    <location>
        <begin position="553"/>
        <end position="575"/>
    </location>
</feature>
<protein>
    <recommendedName>
        <fullName evidence="2">F-box domain-containing protein</fullName>
    </recommendedName>
</protein>
<dbReference type="InterPro" id="IPR036047">
    <property type="entry name" value="F-box-like_dom_sf"/>
</dbReference>
<dbReference type="InterPro" id="IPR001810">
    <property type="entry name" value="F-box_dom"/>
</dbReference>
<feature type="compositionally biased region" description="Low complexity" evidence="1">
    <location>
        <begin position="673"/>
        <end position="686"/>
    </location>
</feature>
<sequence>MSTSNAHIMASFDDLPDELIVAILNLIPSPDIADSVQLLSRRFYHLSQEPKLWLKRCRSDYRHWSTPARARLARAGRANRGPWKQMWVERRRGDARTARHFEYVLASKVNRVRHLEAICRRGLNAKDFLLEQYHLADDAADDVLARRYYASTALSSIHRSLAIEEWCKVRSDYNGHRALDRALGAFDMFVLHDADEDMDRIEAMFDQLADEFRRDHQNPSLDTMTVREKTFALVRWIRMRNLAGMTDPSINYRNVRNCLIGHALTDPEHPSLPIISSAIFVSIGERIGLRTFCCAVPGHVHATVLGPPGESVDGTPLDPETLHPPRPGPPVVRRLTLQERLMSGEEDGESGEDDIVEASNAQVENGTSSTSSSTRVSPLAVAAAAAPQIPFSTFQLQQLQSSLPDNGERMFLDPYNGDQEMTLQRLREGIAEVDWGIMENRDVYMLPSPTSAIVLRVALNLEASWTHANQVSNIPELSMEAKKLRRGDPDMNLESLLYATMWATVLMRPLDGATWDRQLDNLLARFAHFYSEDVWIIQKYLLPLYDQHIALSNDSPSSTQADNGDGDDSDGAPGQLRQAQNVHINRVQQQHQQQRTRGWTDPRVMIKMAYNLDQRQPLVSRRYTQDIQDKVLYKIGQVFRHRRFEYIGIINGWSPDDPTSLPSPNNMSGAETASSPSDAEDSSGSGRATPVPGTDGLSAAGGSRRKKSPFYTSLRLGVERQVVAQRNIEIITDPSLIPAPLMFLAGKHFKRFDTETCTFVSNLREFFPDD</sequence>
<dbReference type="InterPro" id="IPR032698">
    <property type="entry name" value="SirB1_N"/>
</dbReference>
<dbReference type="InterPro" id="IPR036623">
    <property type="entry name" value="Hemimethylated_DNA-bd_sf"/>
</dbReference>
<dbReference type="EMBL" id="CAWUHD010000106">
    <property type="protein sequence ID" value="CAK7231905.1"/>
    <property type="molecule type" value="Genomic_DNA"/>
</dbReference>
<dbReference type="Gene3D" id="1.20.1280.50">
    <property type="match status" value="1"/>
</dbReference>
<feature type="region of interest" description="Disordered" evidence="1">
    <location>
        <begin position="654"/>
        <end position="706"/>
    </location>
</feature>
<name>A0ABP0CLH4_9PEZI</name>
<dbReference type="Pfam" id="PF08755">
    <property type="entry name" value="YccV-like"/>
    <property type="match status" value="1"/>
</dbReference>